<evidence type="ECO:0000256" key="2">
    <source>
        <dbReference type="ARBA" id="ARBA00022729"/>
    </source>
</evidence>
<evidence type="ECO:0000256" key="7">
    <source>
        <dbReference type="RuleBase" id="RU361187"/>
    </source>
</evidence>
<dbReference type="PANTHER" id="PTHR43817">
    <property type="entry name" value="GLYCOSYL HYDROLASE"/>
    <property type="match status" value="1"/>
</dbReference>
<dbReference type="Proteomes" id="UP000800041">
    <property type="component" value="Unassembled WGS sequence"/>
</dbReference>
<reference evidence="9" key="1">
    <citation type="journal article" date="2020" name="Stud. Mycol.">
        <title>101 Dothideomycetes genomes: a test case for predicting lifestyles and emergence of pathogens.</title>
        <authorList>
            <person name="Haridas S."/>
            <person name="Albert R."/>
            <person name="Binder M."/>
            <person name="Bloem J."/>
            <person name="Labutti K."/>
            <person name="Salamov A."/>
            <person name="Andreopoulos B."/>
            <person name="Baker S."/>
            <person name="Barry K."/>
            <person name="Bills G."/>
            <person name="Bluhm B."/>
            <person name="Cannon C."/>
            <person name="Castanera R."/>
            <person name="Culley D."/>
            <person name="Daum C."/>
            <person name="Ezra D."/>
            <person name="Gonzalez J."/>
            <person name="Henrissat B."/>
            <person name="Kuo A."/>
            <person name="Liang C."/>
            <person name="Lipzen A."/>
            <person name="Lutzoni F."/>
            <person name="Magnuson J."/>
            <person name="Mondo S."/>
            <person name="Nolan M."/>
            <person name="Ohm R."/>
            <person name="Pangilinan J."/>
            <person name="Park H.-J."/>
            <person name="Ramirez L."/>
            <person name="Alfaro M."/>
            <person name="Sun H."/>
            <person name="Tritt A."/>
            <person name="Yoshinaga Y."/>
            <person name="Zwiers L.-H."/>
            <person name="Turgeon B."/>
            <person name="Goodwin S."/>
            <person name="Spatafora J."/>
            <person name="Crous P."/>
            <person name="Grigoriev I."/>
        </authorList>
    </citation>
    <scope>NUCLEOTIDE SEQUENCE</scope>
    <source>
        <strain evidence="9">CBS 113979</strain>
    </source>
</reference>
<name>A0A6G1GRY3_9PEZI</name>
<dbReference type="GO" id="GO:0005975">
    <property type="term" value="P:carbohydrate metabolic process"/>
    <property type="evidence" value="ECO:0007669"/>
    <property type="project" value="InterPro"/>
</dbReference>
<keyword evidence="4 7" id="KW-0326">Glycosidase</keyword>
<evidence type="ECO:0000256" key="5">
    <source>
        <dbReference type="PIRSR" id="PIRSR606710-1"/>
    </source>
</evidence>
<dbReference type="InterPro" id="IPR006710">
    <property type="entry name" value="Glyco_hydro_43"/>
</dbReference>
<comment type="similarity">
    <text evidence="1 7">Belongs to the glycosyl hydrolase 43 family.</text>
</comment>
<dbReference type="OrthoDB" id="272289at2759"/>
<dbReference type="SUPFAM" id="SSF75005">
    <property type="entry name" value="Arabinanase/levansucrase/invertase"/>
    <property type="match status" value="1"/>
</dbReference>
<dbReference type="GO" id="GO:0004553">
    <property type="term" value="F:hydrolase activity, hydrolyzing O-glycosyl compounds"/>
    <property type="evidence" value="ECO:0007669"/>
    <property type="project" value="InterPro"/>
</dbReference>
<dbReference type="CDD" id="cd18820">
    <property type="entry name" value="GH43_LbAraf43-like"/>
    <property type="match status" value="1"/>
</dbReference>
<evidence type="ECO:0000256" key="8">
    <source>
        <dbReference type="SAM" id="MobiDB-lite"/>
    </source>
</evidence>
<organism evidence="9 10">
    <name type="scientific">Aulographum hederae CBS 113979</name>
    <dbReference type="NCBI Taxonomy" id="1176131"/>
    <lineage>
        <taxon>Eukaryota</taxon>
        <taxon>Fungi</taxon>
        <taxon>Dikarya</taxon>
        <taxon>Ascomycota</taxon>
        <taxon>Pezizomycotina</taxon>
        <taxon>Dothideomycetes</taxon>
        <taxon>Pleosporomycetidae</taxon>
        <taxon>Aulographales</taxon>
        <taxon>Aulographaceae</taxon>
    </lineage>
</organism>
<dbReference type="PANTHER" id="PTHR43817:SF1">
    <property type="entry name" value="HYDROLASE, FAMILY 43, PUTATIVE (AFU_ORTHOLOGUE AFUA_3G01660)-RELATED"/>
    <property type="match status" value="1"/>
</dbReference>
<gene>
    <name evidence="9" type="ORF">K402DRAFT_338258</name>
</gene>
<keyword evidence="2" id="KW-0732">Signal</keyword>
<dbReference type="InterPro" id="IPR023296">
    <property type="entry name" value="Glyco_hydro_beta-prop_sf"/>
</dbReference>
<feature type="active site" description="Proton donor" evidence="5">
    <location>
        <position position="228"/>
    </location>
</feature>
<protein>
    <submittedName>
        <fullName evidence="9">Glycoside hydrolase family 43 protein</fullName>
    </submittedName>
</protein>
<evidence type="ECO:0000256" key="1">
    <source>
        <dbReference type="ARBA" id="ARBA00009865"/>
    </source>
</evidence>
<evidence type="ECO:0000256" key="4">
    <source>
        <dbReference type="ARBA" id="ARBA00023295"/>
    </source>
</evidence>
<dbReference type="AlphaFoldDB" id="A0A6G1GRY3"/>
<dbReference type="Gene3D" id="2.115.10.20">
    <property type="entry name" value="Glycosyl hydrolase domain, family 43"/>
    <property type="match status" value="1"/>
</dbReference>
<accession>A0A6G1GRY3</accession>
<evidence type="ECO:0000256" key="3">
    <source>
        <dbReference type="ARBA" id="ARBA00022801"/>
    </source>
</evidence>
<sequence length="355" mass="40023">MLAVLPCVALSQSGNGTFMNPILNATGADPWVVQDGGYYYMTYTTNSDITLLRSKILSNWDSAESKVIFQPEPGMNYSTDLWAPEIHSIGGSWWVIFTADPNNDSPTPEVDMYCTFNCPAVFHRMYVLHSGGPDIWTSNYTMKSQLDTFDQFAIDGTYFQHSSGLYHVYSCWYSATISWPANLCITKMSDPFTVSSTLEERQIISEPTEPWEKTPYNRTANVRLNSNEGPQQLTNPKTNQTFIIYSAARSDNRNYCLGQLELIGTDPMNPQDWKKHEEGCIFYQNPDEESFGVGHASFVKSPDGSQDWIVYHGMRDPANGWAARTIRTQEFTWAQDGSPSFPRPGYGPYKVPSGE</sequence>
<proteinExistence type="inferred from homology"/>
<keyword evidence="3 7" id="KW-0378">Hydrolase</keyword>
<evidence type="ECO:0000313" key="10">
    <source>
        <dbReference type="Proteomes" id="UP000800041"/>
    </source>
</evidence>
<feature type="active site" description="Proton acceptor" evidence="5">
    <location>
        <position position="29"/>
    </location>
</feature>
<dbReference type="Pfam" id="PF04616">
    <property type="entry name" value="Glyco_hydro_43"/>
    <property type="match status" value="1"/>
</dbReference>
<feature type="region of interest" description="Disordered" evidence="8">
    <location>
        <begin position="334"/>
        <end position="355"/>
    </location>
</feature>
<dbReference type="EMBL" id="ML977174">
    <property type="protein sequence ID" value="KAF1983564.1"/>
    <property type="molecule type" value="Genomic_DNA"/>
</dbReference>
<evidence type="ECO:0000313" key="9">
    <source>
        <dbReference type="EMBL" id="KAF1983564.1"/>
    </source>
</evidence>
<evidence type="ECO:0000256" key="6">
    <source>
        <dbReference type="PIRSR" id="PIRSR606710-2"/>
    </source>
</evidence>
<keyword evidence="10" id="KW-1185">Reference proteome</keyword>
<feature type="site" description="Important for catalytic activity, responsible for pKa modulation of the active site Glu and correct orientation of both the proton donor and substrate" evidence="6">
    <location>
        <position position="155"/>
    </location>
</feature>